<dbReference type="EMBL" id="JH717841">
    <property type="protein sequence ID" value="EWY95140.1"/>
    <property type="molecule type" value="Genomic_DNA"/>
</dbReference>
<evidence type="ECO:0000313" key="2">
    <source>
        <dbReference type="Proteomes" id="UP000030753"/>
    </source>
</evidence>
<accession>W9IP93</accession>
<name>W9IP93_FUSOX</name>
<dbReference type="HOGENOM" id="CLU_3032373_0_0_1"/>
<dbReference type="AlphaFoldDB" id="W9IP93"/>
<protein>
    <submittedName>
        <fullName evidence="1">Uncharacterized protein</fullName>
    </submittedName>
</protein>
<organism evidence="1 2">
    <name type="scientific">Fusarium oxysporum NRRL 32931</name>
    <dbReference type="NCBI Taxonomy" id="660029"/>
    <lineage>
        <taxon>Eukaryota</taxon>
        <taxon>Fungi</taxon>
        <taxon>Dikarya</taxon>
        <taxon>Ascomycota</taxon>
        <taxon>Pezizomycotina</taxon>
        <taxon>Sordariomycetes</taxon>
        <taxon>Hypocreomycetidae</taxon>
        <taxon>Hypocreales</taxon>
        <taxon>Nectriaceae</taxon>
        <taxon>Fusarium</taxon>
        <taxon>Fusarium oxysporum species complex</taxon>
    </lineage>
</organism>
<proteinExistence type="predicted"/>
<sequence length="55" mass="6126">MEVIGTAIALGDVAVKLAMFGAAIKNAPQVWYEYSAALHNIVNVGYHFHNRYFRS</sequence>
<dbReference type="Proteomes" id="UP000030753">
    <property type="component" value="Unassembled WGS sequence"/>
</dbReference>
<evidence type="ECO:0000313" key="1">
    <source>
        <dbReference type="EMBL" id="EWY95140.1"/>
    </source>
</evidence>
<gene>
    <name evidence="1" type="ORF">FOYG_04260</name>
</gene>
<reference evidence="1 2" key="1">
    <citation type="submission" date="2011-06" db="EMBL/GenBank/DDBJ databases">
        <title>The Genome Sequence of Fusarium oxysporum FOSC 3-a.</title>
        <authorList>
            <consortium name="The Broad Institute Genome Sequencing Platform"/>
            <person name="Ma L.-J."/>
            <person name="Gale L.R."/>
            <person name="Schwartz D.C."/>
            <person name="Zhou S."/>
            <person name="Corby-Kistler H."/>
            <person name="Young S.K."/>
            <person name="Zeng Q."/>
            <person name="Gargeya S."/>
            <person name="Fitzgerald M."/>
            <person name="Haas B."/>
            <person name="Abouelleil A."/>
            <person name="Alvarado L."/>
            <person name="Arachchi H.M."/>
            <person name="Berlin A."/>
            <person name="Brown A."/>
            <person name="Chapman S.B."/>
            <person name="Chen Z."/>
            <person name="Dunbar C."/>
            <person name="Freedman E."/>
            <person name="Gearin G."/>
            <person name="Gellesch M."/>
            <person name="Goldberg J."/>
            <person name="Griggs A."/>
            <person name="Gujja S."/>
            <person name="Heiman D."/>
            <person name="Howarth C."/>
            <person name="Larson L."/>
            <person name="Lui A."/>
            <person name="MacDonald P.J.P."/>
            <person name="Mehta T."/>
            <person name="Montmayeur A."/>
            <person name="Murphy C."/>
            <person name="Neiman D."/>
            <person name="Pearson M."/>
            <person name="Priest M."/>
            <person name="Roberts A."/>
            <person name="Saif S."/>
            <person name="Shea T."/>
            <person name="Shenoy N."/>
            <person name="Sisk P."/>
            <person name="Stolte C."/>
            <person name="Sykes S."/>
            <person name="Wortman J."/>
            <person name="Nusbaum C."/>
            <person name="Birren B."/>
        </authorList>
    </citation>
    <scope>NUCLEOTIDE SEQUENCE [LARGE SCALE GENOMIC DNA]</scope>
    <source>
        <strain evidence="2">FOSC 3-a</strain>
    </source>
</reference>